<dbReference type="InterPro" id="IPR050095">
    <property type="entry name" value="ECF_ABC_transporter_ATP-bd"/>
</dbReference>
<dbReference type="CDD" id="cd03225">
    <property type="entry name" value="ABC_cobalt_CbiO_domain1"/>
    <property type="match status" value="2"/>
</dbReference>
<dbReference type="InterPro" id="IPR003439">
    <property type="entry name" value="ABC_transporter-like_ATP-bd"/>
</dbReference>
<dbReference type="GO" id="GO:0043190">
    <property type="term" value="C:ATP-binding cassette (ABC) transporter complex"/>
    <property type="evidence" value="ECO:0007669"/>
    <property type="project" value="TreeGrafter"/>
</dbReference>
<evidence type="ECO:0000256" key="1">
    <source>
        <dbReference type="ARBA" id="ARBA00004236"/>
    </source>
</evidence>
<dbReference type="PANTHER" id="PTHR43553:SF21">
    <property type="entry name" value="ABC TRANSPORTER ATP-BINDING PROTEIN MA_1418-RELATED"/>
    <property type="match status" value="1"/>
</dbReference>
<dbReference type="FunFam" id="3.40.50.300:FF:000224">
    <property type="entry name" value="Energy-coupling factor transporter ATP-binding protein EcfA"/>
    <property type="match status" value="2"/>
</dbReference>
<dbReference type="Gene3D" id="3.40.50.300">
    <property type="entry name" value="P-loop containing nucleotide triphosphate hydrolases"/>
    <property type="match status" value="2"/>
</dbReference>
<keyword evidence="3" id="KW-0813">Transport</keyword>
<dbReference type="AlphaFoldDB" id="A0A7J3VTV7"/>
<keyword evidence="7" id="KW-1278">Translocase</keyword>
<dbReference type="GO" id="GO:0042626">
    <property type="term" value="F:ATPase-coupled transmembrane transporter activity"/>
    <property type="evidence" value="ECO:0007669"/>
    <property type="project" value="TreeGrafter"/>
</dbReference>
<dbReference type="NCBIfam" id="NF010167">
    <property type="entry name" value="PRK13648.1"/>
    <property type="match status" value="2"/>
</dbReference>
<evidence type="ECO:0000256" key="6">
    <source>
        <dbReference type="ARBA" id="ARBA00022840"/>
    </source>
</evidence>
<keyword evidence="4" id="KW-1003">Cell membrane</keyword>
<feature type="domain" description="ABC transporter" evidence="10">
    <location>
        <begin position="320"/>
        <end position="554"/>
    </location>
</feature>
<evidence type="ECO:0000256" key="7">
    <source>
        <dbReference type="ARBA" id="ARBA00022967"/>
    </source>
</evidence>
<proteinExistence type="inferred from homology"/>
<dbReference type="SUPFAM" id="SSF52540">
    <property type="entry name" value="P-loop containing nucleoside triphosphate hydrolases"/>
    <property type="match status" value="2"/>
</dbReference>
<evidence type="ECO:0000259" key="10">
    <source>
        <dbReference type="PROSITE" id="PS50893"/>
    </source>
</evidence>
<gene>
    <name evidence="11" type="ORF">ENM31_01565</name>
</gene>
<evidence type="ECO:0000256" key="2">
    <source>
        <dbReference type="ARBA" id="ARBA00005417"/>
    </source>
</evidence>
<comment type="caution">
    <text evidence="11">The sequence shown here is derived from an EMBL/GenBank/DDBJ whole genome shotgun (WGS) entry which is preliminary data.</text>
</comment>
<evidence type="ECO:0000256" key="5">
    <source>
        <dbReference type="ARBA" id="ARBA00022741"/>
    </source>
</evidence>
<evidence type="ECO:0000313" key="11">
    <source>
        <dbReference type="EMBL" id="HHM43973.1"/>
    </source>
</evidence>
<reference evidence="11" key="1">
    <citation type="journal article" date="2020" name="mSystems">
        <title>Genome- and Community-Level Interaction Insights into Carbon Utilization and Element Cycling Functions of Hydrothermarchaeota in Hydrothermal Sediment.</title>
        <authorList>
            <person name="Zhou Z."/>
            <person name="Liu Y."/>
            <person name="Xu W."/>
            <person name="Pan J."/>
            <person name="Luo Z.H."/>
            <person name="Li M."/>
        </authorList>
    </citation>
    <scope>NUCLEOTIDE SEQUENCE [LARGE SCALE GENOMIC DNA]</scope>
    <source>
        <strain evidence="11">SpSt-1074</strain>
    </source>
</reference>
<comment type="function">
    <text evidence="9">Probably part of an ABC transporter complex. Responsible for energy coupling to the transport system.</text>
</comment>
<name>A0A7J3VTV7_CALS0</name>
<accession>A0A7J3VTV7</accession>
<dbReference type="SMART" id="SM00382">
    <property type="entry name" value="AAA"/>
    <property type="match status" value="2"/>
</dbReference>
<evidence type="ECO:0000256" key="3">
    <source>
        <dbReference type="ARBA" id="ARBA00022448"/>
    </source>
</evidence>
<keyword evidence="8" id="KW-0472">Membrane</keyword>
<dbReference type="InterPro" id="IPR015856">
    <property type="entry name" value="ABC_transpr_CbiO/EcfA_su"/>
</dbReference>
<evidence type="ECO:0000256" key="9">
    <source>
        <dbReference type="ARBA" id="ARBA00025157"/>
    </source>
</evidence>
<dbReference type="PANTHER" id="PTHR43553">
    <property type="entry name" value="HEAVY METAL TRANSPORTER"/>
    <property type="match status" value="1"/>
</dbReference>
<sequence>MEKASQEQVRDVQGTYDIVIENLSWTYSGSKHPAIRNVSLRVRPGEVLVITGPSGAGKTTLTRVMNGLIPHFYRGEMKGEAYVKGLRVKEYDVSVMASKVGLVFDNPANQLFTSTVLEELAFGPENYCLPRDEIIRRVNYALQFSRLTGLENKSPYLLSGGQQQACAIAAIVAMMPEILVLDEPTSNLDPEGTELVFNRVKEIAETQRKTLVIVEHKLDYVIPLADSLAVMNNGEIVAYGKPLEVLDKVELMEELDLQIPHATEIAYWFRKKGQALAKIPVTIDEGVQFLKSMLNPKNLPRITASYVERDDPQPRGEVAVRCEDVWYQYKDGSMALKGVDIPAIYSGEFVGFIGKNGSGKTTTAKLLNGLYKPYKGRVLIFGRDTKNLSVRELASEVAYVAQIPDDQLFAKTVREELAFGPRNLGVPDEEVMQRVDAVSEELELKPYLDISPFTLSQGLKQRVVVASAVTMNPRILVVDEPTTGQDYARAAAMMELAKKLNEKGTTVIIVSHNMDLIASYCHRVFVFYDGKVIDSGIPREVFQREEVLARTSLKPPQVTSICRRLADIGIPNNIITIPEMIEFLEKVVG</sequence>
<dbReference type="InterPro" id="IPR003593">
    <property type="entry name" value="AAA+_ATPase"/>
</dbReference>
<evidence type="ECO:0000256" key="4">
    <source>
        <dbReference type="ARBA" id="ARBA00022475"/>
    </source>
</evidence>
<keyword evidence="6 11" id="KW-0067">ATP-binding</keyword>
<dbReference type="EMBL" id="DRXH01000054">
    <property type="protein sequence ID" value="HHM43973.1"/>
    <property type="molecule type" value="Genomic_DNA"/>
</dbReference>
<dbReference type="PROSITE" id="PS50893">
    <property type="entry name" value="ABC_TRANSPORTER_2"/>
    <property type="match status" value="2"/>
</dbReference>
<feature type="domain" description="ABC transporter" evidence="10">
    <location>
        <begin position="18"/>
        <end position="258"/>
    </location>
</feature>
<comment type="similarity">
    <text evidence="2">Belongs to the ABC transporter superfamily.</text>
</comment>
<comment type="subcellular location">
    <subcellularLocation>
        <location evidence="1">Cell membrane</location>
    </subcellularLocation>
</comment>
<dbReference type="GO" id="GO:0005524">
    <property type="term" value="F:ATP binding"/>
    <property type="evidence" value="ECO:0007669"/>
    <property type="project" value="UniProtKB-KW"/>
</dbReference>
<protein>
    <submittedName>
        <fullName evidence="11">ABC transporter ATP-binding protein</fullName>
    </submittedName>
</protein>
<dbReference type="GO" id="GO:0016887">
    <property type="term" value="F:ATP hydrolysis activity"/>
    <property type="evidence" value="ECO:0007669"/>
    <property type="project" value="InterPro"/>
</dbReference>
<dbReference type="Pfam" id="PF00005">
    <property type="entry name" value="ABC_tran"/>
    <property type="match status" value="2"/>
</dbReference>
<keyword evidence="5" id="KW-0547">Nucleotide-binding</keyword>
<organism evidence="11">
    <name type="scientific">Caldiarchaeum subterraneum</name>
    <dbReference type="NCBI Taxonomy" id="311458"/>
    <lineage>
        <taxon>Archaea</taxon>
        <taxon>Nitrososphaerota</taxon>
        <taxon>Candidatus Caldarchaeales</taxon>
        <taxon>Candidatus Caldarchaeaceae</taxon>
        <taxon>Candidatus Caldarchaeum</taxon>
    </lineage>
</organism>
<evidence type="ECO:0000256" key="8">
    <source>
        <dbReference type="ARBA" id="ARBA00023136"/>
    </source>
</evidence>
<dbReference type="InterPro" id="IPR027417">
    <property type="entry name" value="P-loop_NTPase"/>
</dbReference>